<dbReference type="AlphaFoldDB" id="A0ABD5R7Q0"/>
<organism evidence="1 2">
    <name type="scientific">Salinirubrum litoreum</name>
    <dbReference type="NCBI Taxonomy" id="1126234"/>
    <lineage>
        <taxon>Archaea</taxon>
        <taxon>Methanobacteriati</taxon>
        <taxon>Methanobacteriota</taxon>
        <taxon>Stenosarchaea group</taxon>
        <taxon>Halobacteria</taxon>
        <taxon>Halobacteriales</taxon>
        <taxon>Haloferacaceae</taxon>
        <taxon>Salinirubrum</taxon>
    </lineage>
</organism>
<evidence type="ECO:0008006" key="3">
    <source>
        <dbReference type="Google" id="ProtNLM"/>
    </source>
</evidence>
<evidence type="ECO:0000313" key="1">
    <source>
        <dbReference type="EMBL" id="MFC5366052.1"/>
    </source>
</evidence>
<dbReference type="SUPFAM" id="SSF50969">
    <property type="entry name" value="YVTN repeat-like/Quinoprotein amine dehydrogenase"/>
    <property type="match status" value="1"/>
</dbReference>
<evidence type="ECO:0000313" key="2">
    <source>
        <dbReference type="Proteomes" id="UP001596201"/>
    </source>
</evidence>
<dbReference type="Proteomes" id="UP001596201">
    <property type="component" value="Unassembled WGS sequence"/>
</dbReference>
<dbReference type="RefSeq" id="WP_227228585.1">
    <property type="nucleotide sequence ID" value="NZ_JAJCVJ010000001.1"/>
</dbReference>
<dbReference type="EMBL" id="JBHSKX010000001">
    <property type="protein sequence ID" value="MFC5366052.1"/>
    <property type="molecule type" value="Genomic_DNA"/>
</dbReference>
<keyword evidence="2" id="KW-1185">Reference proteome</keyword>
<accession>A0ABD5R7Q0</accession>
<sequence>MTRVARDAADWERVSLPTDADLVAVTATRTGAVAVGEDGTVVARESEGWTTLVGVGPTAAGNDLTGVAATDCGRRVWFVGGSGAIGSYDLTSGRKHDYTAPMEKTSTWEAVAVAGEAGGERLLLANGSGELLSATVGESGAPIWDDPVKPGTGSTIPAVALGPLGGVACDTSGHVFRFVADEWRQIGVRNAEVDFFDVAVGDDRLWVAGDDGLCYRYDPGRENWTPVAVGEETLRGLAWRDASGTSHGASGRLAVVGDSGTVAWRDTTADWTQEADVTDEDLRAVALGPVDVAVGDAVLERVVSGTGRRDQPRRGGDR</sequence>
<protein>
    <recommendedName>
        <fullName evidence="3">PQQ-like domain-containing protein</fullName>
    </recommendedName>
</protein>
<dbReference type="InterPro" id="IPR011044">
    <property type="entry name" value="Quino_amine_DH_bsu"/>
</dbReference>
<reference evidence="1 2" key="1">
    <citation type="journal article" date="2019" name="Int. J. Syst. Evol. Microbiol.">
        <title>The Global Catalogue of Microorganisms (GCM) 10K type strain sequencing project: providing services to taxonomists for standard genome sequencing and annotation.</title>
        <authorList>
            <consortium name="The Broad Institute Genomics Platform"/>
            <consortium name="The Broad Institute Genome Sequencing Center for Infectious Disease"/>
            <person name="Wu L."/>
            <person name="Ma J."/>
        </authorList>
    </citation>
    <scope>NUCLEOTIDE SEQUENCE [LARGE SCALE GENOMIC DNA]</scope>
    <source>
        <strain evidence="1 2">CGMCC 1.12237</strain>
    </source>
</reference>
<gene>
    <name evidence="1" type="ORF">ACFPJ5_03815</name>
</gene>
<proteinExistence type="predicted"/>
<name>A0ABD5R7Q0_9EURY</name>
<comment type="caution">
    <text evidence="1">The sequence shown here is derived from an EMBL/GenBank/DDBJ whole genome shotgun (WGS) entry which is preliminary data.</text>
</comment>